<dbReference type="RefSeq" id="WP_156722543.1">
    <property type="nucleotide sequence ID" value="NZ_CACRSX010000006.1"/>
</dbReference>
<protein>
    <submittedName>
        <fullName evidence="1">Uncharacterized protein</fullName>
    </submittedName>
</protein>
<gene>
    <name evidence="1" type="ORF">AHLFYP4_00264</name>
</gene>
<dbReference type="AlphaFoldDB" id="A0A6N2R4M8"/>
<evidence type="ECO:0000313" key="1">
    <source>
        <dbReference type="EMBL" id="VYS75428.1"/>
    </source>
</evidence>
<name>A0A6N2R4M8_ANAHA</name>
<organism evidence="1">
    <name type="scientific">Anaerostipes hadrus</name>
    <dbReference type="NCBI Taxonomy" id="649756"/>
    <lineage>
        <taxon>Bacteria</taxon>
        <taxon>Bacillati</taxon>
        <taxon>Bacillota</taxon>
        <taxon>Clostridia</taxon>
        <taxon>Lachnospirales</taxon>
        <taxon>Lachnospiraceae</taxon>
        <taxon>Anaerostipes</taxon>
    </lineage>
</organism>
<dbReference type="EMBL" id="CACRSX010000006">
    <property type="protein sequence ID" value="VYS75428.1"/>
    <property type="molecule type" value="Genomic_DNA"/>
</dbReference>
<reference evidence="1" key="1">
    <citation type="submission" date="2019-11" db="EMBL/GenBank/DDBJ databases">
        <authorList>
            <person name="Feng L."/>
        </authorList>
    </citation>
    <scope>NUCLEOTIDE SEQUENCE</scope>
    <source>
        <strain evidence="1">AhadrusLFYP4</strain>
    </source>
</reference>
<accession>A0A6N2R4M8</accession>
<proteinExistence type="predicted"/>
<sequence length="54" mass="6161">MRFWDEVDEAIKKVRQGQEATCPLCKKGKLVPVGNPKTTKSFYCDACKEKLNLD</sequence>